<dbReference type="RefSeq" id="WP_195134088.1">
    <property type="nucleotide sequence ID" value="NZ_JADLQX010000075.1"/>
</dbReference>
<keyword evidence="2" id="KW-1185">Reference proteome</keyword>
<name>A0ABS0D713_9NOCA</name>
<dbReference type="Proteomes" id="UP000702209">
    <property type="component" value="Unassembled WGS sequence"/>
</dbReference>
<gene>
    <name evidence="1" type="ORF">IU459_36135</name>
</gene>
<organism evidence="1 2">
    <name type="scientific">Nocardia amamiensis</name>
    <dbReference type="NCBI Taxonomy" id="404578"/>
    <lineage>
        <taxon>Bacteria</taxon>
        <taxon>Bacillati</taxon>
        <taxon>Actinomycetota</taxon>
        <taxon>Actinomycetes</taxon>
        <taxon>Mycobacteriales</taxon>
        <taxon>Nocardiaceae</taxon>
        <taxon>Nocardia</taxon>
    </lineage>
</organism>
<evidence type="ECO:0000313" key="2">
    <source>
        <dbReference type="Proteomes" id="UP000702209"/>
    </source>
</evidence>
<accession>A0ABS0D713</accession>
<comment type="caution">
    <text evidence="1">The sequence shown here is derived from an EMBL/GenBank/DDBJ whole genome shotgun (WGS) entry which is preliminary data.</text>
</comment>
<protein>
    <submittedName>
        <fullName evidence="1">Uncharacterized protein</fullName>
    </submittedName>
</protein>
<evidence type="ECO:0000313" key="1">
    <source>
        <dbReference type="EMBL" id="MBF6302908.1"/>
    </source>
</evidence>
<sequence length="134" mass="14379">MPSCNKSEASGRRLGVDSSALLLRWINDPASHDFELHDLAVVVAIVGSEWEQTIRDATEVVLPELARHGIRLIQAGRGRRRAGNDGSGVVIFSDSRTPDELHAAGAYTLLAEMRSAGTTPQVGGRRACTVDCTI</sequence>
<reference evidence="1 2" key="1">
    <citation type="submission" date="2020-10" db="EMBL/GenBank/DDBJ databases">
        <title>Identification of Nocardia species via Next-generation sequencing and recognition of intraspecies genetic diversity.</title>
        <authorList>
            <person name="Li P."/>
            <person name="Li P."/>
            <person name="Lu B."/>
        </authorList>
    </citation>
    <scope>NUCLEOTIDE SEQUENCE [LARGE SCALE GENOMIC DNA]</scope>
    <source>
        <strain evidence="1 2">BJ06-0157</strain>
    </source>
</reference>
<dbReference type="EMBL" id="JADLQX010000075">
    <property type="protein sequence ID" value="MBF6302908.1"/>
    <property type="molecule type" value="Genomic_DNA"/>
</dbReference>
<proteinExistence type="predicted"/>